<dbReference type="EMBL" id="QWGA01000003">
    <property type="protein sequence ID" value="RIJ31016.1"/>
    <property type="molecule type" value="Genomic_DNA"/>
</dbReference>
<feature type="chain" id="PRO_5017425015" evidence="2">
    <location>
        <begin position="34"/>
        <end position="235"/>
    </location>
</feature>
<proteinExistence type="predicted"/>
<dbReference type="OrthoDB" id="7631286at2"/>
<dbReference type="RefSeq" id="WP_119452516.1">
    <property type="nucleotide sequence ID" value="NZ_QWGA01000003.1"/>
</dbReference>
<feature type="region of interest" description="Disordered" evidence="1">
    <location>
        <begin position="214"/>
        <end position="235"/>
    </location>
</feature>
<dbReference type="AlphaFoldDB" id="A0A399RHC7"/>
<feature type="region of interest" description="Disordered" evidence="1">
    <location>
        <begin position="169"/>
        <end position="192"/>
    </location>
</feature>
<name>A0A399RHC7_9PROT</name>
<sequence length="235" mass="25712">MGCTVTDLSPLIARVWPRLVALAAHIAAMVAHASPQDRAVRLKAMRLLRPAEALARRLITLLADQMDSAPLVSDPRGVRANRKLTRKRHSTGFILFEPVATCAASIGKAGRRRRFSSGPRIVDLLGAHPALPQKQAVSSEPPLSARIAALQGALETPERHAIRLARRRARALSSDAPRPRLTPLRPGWPPGIHGRETPDWLVAALDDLNAQIRCRPPPDPESIRRAPVMYDTPHP</sequence>
<feature type="signal peptide" evidence="2">
    <location>
        <begin position="1"/>
        <end position="33"/>
    </location>
</feature>
<evidence type="ECO:0000256" key="2">
    <source>
        <dbReference type="SAM" id="SignalP"/>
    </source>
</evidence>
<evidence type="ECO:0000313" key="4">
    <source>
        <dbReference type="Proteomes" id="UP000265845"/>
    </source>
</evidence>
<keyword evidence="4" id="KW-1185">Reference proteome</keyword>
<organism evidence="3 4">
    <name type="scientific">Henriciella algicola</name>
    <dbReference type="NCBI Taxonomy" id="1608422"/>
    <lineage>
        <taxon>Bacteria</taxon>
        <taxon>Pseudomonadati</taxon>
        <taxon>Pseudomonadota</taxon>
        <taxon>Alphaproteobacteria</taxon>
        <taxon>Hyphomonadales</taxon>
        <taxon>Hyphomonadaceae</taxon>
        <taxon>Henriciella</taxon>
    </lineage>
</organism>
<evidence type="ECO:0000313" key="3">
    <source>
        <dbReference type="EMBL" id="RIJ31016.1"/>
    </source>
</evidence>
<gene>
    <name evidence="3" type="ORF">D1222_01735</name>
</gene>
<keyword evidence="2" id="KW-0732">Signal</keyword>
<dbReference type="Proteomes" id="UP000265845">
    <property type="component" value="Unassembled WGS sequence"/>
</dbReference>
<accession>A0A399RHC7</accession>
<comment type="caution">
    <text evidence="3">The sequence shown here is derived from an EMBL/GenBank/DDBJ whole genome shotgun (WGS) entry which is preliminary data.</text>
</comment>
<evidence type="ECO:0000256" key="1">
    <source>
        <dbReference type="SAM" id="MobiDB-lite"/>
    </source>
</evidence>
<protein>
    <submittedName>
        <fullName evidence="3">Uncharacterized protein</fullName>
    </submittedName>
</protein>
<reference evidence="3 4" key="1">
    <citation type="submission" date="2018-08" db="EMBL/GenBank/DDBJ databases">
        <title>Henriciella mobilis sp. nov., isolated from seawater.</title>
        <authorList>
            <person name="Cheng H."/>
            <person name="Wu Y.-H."/>
            <person name="Xu X.-W."/>
            <person name="Guo L.-L."/>
        </authorList>
    </citation>
    <scope>NUCLEOTIDE SEQUENCE [LARGE SCALE GENOMIC DNA]</scope>
    <source>
        <strain evidence="3 4">CCUG67844</strain>
    </source>
</reference>